<gene>
    <name evidence="2" type="ORF">LYNGBM3L_43260</name>
</gene>
<accession>F4XWF0</accession>
<protein>
    <submittedName>
        <fullName evidence="2">Uncharacterized protein</fullName>
    </submittedName>
</protein>
<dbReference type="EMBL" id="GL890942">
    <property type="protein sequence ID" value="EGJ31135.1"/>
    <property type="molecule type" value="Genomic_DNA"/>
</dbReference>
<dbReference type="HOGENOM" id="CLU_2789355_0_0_3"/>
<dbReference type="AlphaFoldDB" id="F4XWF0"/>
<evidence type="ECO:0000313" key="2">
    <source>
        <dbReference type="EMBL" id="EGJ31135.1"/>
    </source>
</evidence>
<keyword evidence="3" id="KW-1185">Reference proteome</keyword>
<name>F4XWF0_9CYAN</name>
<proteinExistence type="predicted"/>
<reference evidence="3" key="1">
    <citation type="journal article" date="2011" name="Proc. Natl. Acad. Sci. U.S.A.">
        <title>Genomic insights into the physiology and ecology of the marine filamentous cyanobacterium Lyngbya majuscula.</title>
        <authorList>
            <person name="Jones A.C."/>
            <person name="Monroe E.A."/>
            <person name="Podell S."/>
            <person name="Hess W.R."/>
            <person name="Klages S."/>
            <person name="Esquenazi E."/>
            <person name="Niessen S."/>
            <person name="Hoover H."/>
            <person name="Rothmann M."/>
            <person name="Lasken R.S."/>
            <person name="Yates J.R.III."/>
            <person name="Reinhardt R."/>
            <person name="Kube M."/>
            <person name="Burkart M.D."/>
            <person name="Allen E.E."/>
            <person name="Dorrestein P.C."/>
            <person name="Gerwick W.H."/>
            <person name="Gerwick L."/>
        </authorList>
    </citation>
    <scope>NUCLEOTIDE SEQUENCE [LARGE SCALE GENOMIC DNA]</scope>
    <source>
        <strain evidence="3">3L</strain>
    </source>
</reference>
<evidence type="ECO:0000256" key="1">
    <source>
        <dbReference type="SAM" id="MobiDB-lite"/>
    </source>
</evidence>
<feature type="region of interest" description="Disordered" evidence="1">
    <location>
        <begin position="1"/>
        <end position="40"/>
    </location>
</feature>
<organism evidence="2 3">
    <name type="scientific">Moorena producens 3L</name>
    <dbReference type="NCBI Taxonomy" id="489825"/>
    <lineage>
        <taxon>Bacteria</taxon>
        <taxon>Bacillati</taxon>
        <taxon>Cyanobacteriota</taxon>
        <taxon>Cyanophyceae</taxon>
        <taxon>Coleofasciculales</taxon>
        <taxon>Coleofasciculaceae</taxon>
        <taxon>Moorena</taxon>
    </lineage>
</organism>
<sequence>MLGFREQGVGFREQGTGNREQGTGNREQNREQGTGKKSCVPHSYEKRCKYDQIMINAISFLKIKLIVN</sequence>
<dbReference type="Proteomes" id="UP000003959">
    <property type="component" value="Unassembled WGS sequence"/>
</dbReference>
<feature type="compositionally biased region" description="Polar residues" evidence="1">
    <location>
        <begin position="15"/>
        <end position="26"/>
    </location>
</feature>
<evidence type="ECO:0000313" key="3">
    <source>
        <dbReference type="Proteomes" id="UP000003959"/>
    </source>
</evidence>